<name>A0AAR2IJU0_PYGNA</name>
<dbReference type="Ensembl" id="ENSPNAT00000058655.1">
    <property type="protein sequence ID" value="ENSPNAP00000039898.1"/>
    <property type="gene ID" value="ENSPNAG00000034568.1"/>
</dbReference>
<evidence type="ECO:0000313" key="3">
    <source>
        <dbReference type="Proteomes" id="UP001501920"/>
    </source>
</evidence>
<sequence>MWAGVLATCVCSQKAGLPHSRSRTKEQGGGGLAKEKEVNDKKEDKKTKAKAEENKDENQSENGETKTNEVCVDTPHAHTETYT</sequence>
<feature type="compositionally biased region" description="Basic and acidic residues" evidence="1">
    <location>
        <begin position="33"/>
        <end position="67"/>
    </location>
</feature>
<feature type="region of interest" description="Disordered" evidence="1">
    <location>
        <begin position="13"/>
        <end position="83"/>
    </location>
</feature>
<accession>A0AAR2IJU0</accession>
<dbReference type="Proteomes" id="UP001501920">
    <property type="component" value="Chromosome 23"/>
</dbReference>
<evidence type="ECO:0000313" key="2">
    <source>
        <dbReference type="Ensembl" id="ENSPNAP00000039898.1"/>
    </source>
</evidence>
<dbReference type="AlphaFoldDB" id="A0AAR2IJU0"/>
<protein>
    <submittedName>
        <fullName evidence="2">Uncharacterized protein</fullName>
    </submittedName>
</protein>
<reference evidence="2" key="3">
    <citation type="submission" date="2025-09" db="UniProtKB">
        <authorList>
            <consortium name="Ensembl"/>
        </authorList>
    </citation>
    <scope>IDENTIFICATION</scope>
</reference>
<reference evidence="2 3" key="1">
    <citation type="submission" date="2020-10" db="EMBL/GenBank/DDBJ databases">
        <title>Pygocentrus nattereri (red-bellied piranha) genome, fPygNat1, primary haplotype.</title>
        <authorList>
            <person name="Myers G."/>
            <person name="Meyer A."/>
            <person name="Karagic N."/>
            <person name="Pippel M."/>
            <person name="Winkler S."/>
            <person name="Tracey A."/>
            <person name="Wood J."/>
            <person name="Formenti G."/>
            <person name="Howe K."/>
            <person name="Fedrigo O."/>
            <person name="Jarvis E.D."/>
        </authorList>
    </citation>
    <scope>NUCLEOTIDE SEQUENCE [LARGE SCALE GENOMIC DNA]</scope>
</reference>
<proteinExistence type="predicted"/>
<evidence type="ECO:0000256" key="1">
    <source>
        <dbReference type="SAM" id="MobiDB-lite"/>
    </source>
</evidence>
<reference evidence="2" key="2">
    <citation type="submission" date="2025-08" db="UniProtKB">
        <authorList>
            <consortium name="Ensembl"/>
        </authorList>
    </citation>
    <scope>IDENTIFICATION</scope>
</reference>
<keyword evidence="3" id="KW-1185">Reference proteome</keyword>
<organism evidence="2 3">
    <name type="scientific">Pygocentrus nattereri</name>
    <name type="common">Red-bellied piranha</name>
    <dbReference type="NCBI Taxonomy" id="42514"/>
    <lineage>
        <taxon>Eukaryota</taxon>
        <taxon>Metazoa</taxon>
        <taxon>Chordata</taxon>
        <taxon>Craniata</taxon>
        <taxon>Vertebrata</taxon>
        <taxon>Euteleostomi</taxon>
        <taxon>Actinopterygii</taxon>
        <taxon>Neopterygii</taxon>
        <taxon>Teleostei</taxon>
        <taxon>Ostariophysi</taxon>
        <taxon>Characiformes</taxon>
        <taxon>Characoidei</taxon>
        <taxon>Pygocentrus</taxon>
    </lineage>
</organism>